<dbReference type="PANTHER" id="PTHR43266">
    <property type="entry name" value="MACROLIDE-EFFLUX PROTEIN"/>
    <property type="match status" value="1"/>
</dbReference>
<dbReference type="Pfam" id="PF07690">
    <property type="entry name" value="MFS_1"/>
    <property type="match status" value="1"/>
</dbReference>
<keyword evidence="3" id="KW-1003">Cell membrane</keyword>
<evidence type="ECO:0000313" key="10">
    <source>
        <dbReference type="EMBL" id="MDW3125813.1"/>
    </source>
</evidence>
<feature type="compositionally biased region" description="Polar residues" evidence="7">
    <location>
        <begin position="31"/>
        <end position="52"/>
    </location>
</feature>
<feature type="compositionally biased region" description="Low complexity" evidence="7">
    <location>
        <begin position="1"/>
        <end position="19"/>
    </location>
</feature>
<dbReference type="EMBL" id="JAWLRA010000001">
    <property type="protein sequence ID" value="MDW3125813.1"/>
    <property type="molecule type" value="Genomic_DNA"/>
</dbReference>
<dbReference type="PROSITE" id="PS50850">
    <property type="entry name" value="MFS"/>
    <property type="match status" value="1"/>
</dbReference>
<feature type="transmembrane region" description="Helical" evidence="8">
    <location>
        <begin position="359"/>
        <end position="377"/>
    </location>
</feature>
<dbReference type="GO" id="GO:0022857">
    <property type="term" value="F:transmembrane transporter activity"/>
    <property type="evidence" value="ECO:0007669"/>
    <property type="project" value="InterPro"/>
</dbReference>
<feature type="transmembrane region" description="Helical" evidence="8">
    <location>
        <begin position="440"/>
        <end position="463"/>
    </location>
</feature>
<reference evidence="10" key="1">
    <citation type="submission" date="2023-10" db="EMBL/GenBank/DDBJ databases">
        <title>Rapid discrimination of Bifidobacterium longum Subspecies based on MALDI-TOF MS and Machine Learning.</title>
        <authorList>
            <person name="Chen J."/>
        </authorList>
    </citation>
    <scope>NUCLEOTIDE SEQUENCE</scope>
    <source>
        <strain evidence="10">YGMCC0039</strain>
    </source>
</reference>
<feature type="transmembrane region" description="Helical" evidence="8">
    <location>
        <begin position="407"/>
        <end position="428"/>
    </location>
</feature>
<keyword evidence="4 8" id="KW-0812">Transmembrane</keyword>
<feature type="transmembrane region" description="Helical" evidence="8">
    <location>
        <begin position="469"/>
        <end position="491"/>
    </location>
</feature>
<name>A0AB35SE59_BIFLN</name>
<evidence type="ECO:0000256" key="6">
    <source>
        <dbReference type="ARBA" id="ARBA00023136"/>
    </source>
</evidence>
<evidence type="ECO:0000313" key="11">
    <source>
        <dbReference type="Proteomes" id="UP001277803"/>
    </source>
</evidence>
<sequence>MSLTVESTEPTMSETPEVSGNSDIGADTKPSDPTQTLTPAQTSTQTLSPTPAQASSDAYAEAVATAEPDNTWIRRVALLLTGQAFSLLGSSIVQYAIWWWIVLQTNSGMGMLLATLFGVVPQSIVSIFGGSWADRHNRKLLIMLPDMVIAAVTVVLSLSFAMGWASLTLIFVVLFIRSAGGGIQTPAVQSFIPDVAPSGKLLRVNSIYGVINSANMIVAPTVAAVLINMVPLWSILLVDVTTAIIGVGFVAMIKVPKKRTPSAAAGQASLQPADDDNADRSLIASIRRVLADLKAGLVYTWNRPNLRNVVLGDALTCFIAVAPMNLTLLLMAREYEGIDLNLGFITLTTASDKLAANELGLSIGMLLGGAFMSTIGAKFIRNHMLMVALGITLVGVTVVGLGTAPNLLVYLLVDVANGVASAICVGPMRTIMQTDADEKMVGRVFGLDTTLSTLGMPLGMLIFAPLADVIPISLVFIIGGVLTLPIGIYLFGQARHNTSAQVTRTQA</sequence>
<proteinExistence type="predicted"/>
<feature type="transmembrane region" description="Helical" evidence="8">
    <location>
        <begin position="233"/>
        <end position="253"/>
    </location>
</feature>
<keyword evidence="5 8" id="KW-1133">Transmembrane helix</keyword>
<feature type="transmembrane region" description="Helical" evidence="8">
    <location>
        <begin position="309"/>
        <end position="332"/>
    </location>
</feature>
<keyword evidence="2" id="KW-0813">Transport</keyword>
<gene>
    <name evidence="10" type="ORF">RS890_01525</name>
</gene>
<dbReference type="Gene3D" id="1.20.1250.20">
    <property type="entry name" value="MFS general substrate transporter like domains"/>
    <property type="match status" value="1"/>
</dbReference>
<evidence type="ECO:0000256" key="1">
    <source>
        <dbReference type="ARBA" id="ARBA00004651"/>
    </source>
</evidence>
<dbReference type="InterPro" id="IPR036259">
    <property type="entry name" value="MFS_trans_sf"/>
</dbReference>
<feature type="region of interest" description="Disordered" evidence="7">
    <location>
        <begin position="1"/>
        <end position="52"/>
    </location>
</feature>
<feature type="transmembrane region" description="Helical" evidence="8">
    <location>
        <begin position="76"/>
        <end position="101"/>
    </location>
</feature>
<organism evidence="10 11">
    <name type="scientific">Bifidobacterium longum</name>
    <dbReference type="NCBI Taxonomy" id="216816"/>
    <lineage>
        <taxon>Bacteria</taxon>
        <taxon>Bacillati</taxon>
        <taxon>Actinomycetota</taxon>
        <taxon>Actinomycetes</taxon>
        <taxon>Bifidobacteriales</taxon>
        <taxon>Bifidobacteriaceae</taxon>
        <taxon>Bifidobacterium</taxon>
    </lineage>
</organism>
<evidence type="ECO:0000256" key="5">
    <source>
        <dbReference type="ARBA" id="ARBA00022989"/>
    </source>
</evidence>
<dbReference type="InterPro" id="IPR011701">
    <property type="entry name" value="MFS"/>
</dbReference>
<dbReference type="CDD" id="cd06173">
    <property type="entry name" value="MFS_MefA_like"/>
    <property type="match status" value="1"/>
</dbReference>
<protein>
    <submittedName>
        <fullName evidence="10">MFS transporter</fullName>
    </submittedName>
</protein>
<keyword evidence="6 8" id="KW-0472">Membrane</keyword>
<feature type="domain" description="Major facilitator superfamily (MFS) profile" evidence="9">
    <location>
        <begin position="70"/>
        <end position="497"/>
    </location>
</feature>
<dbReference type="GO" id="GO:0005886">
    <property type="term" value="C:plasma membrane"/>
    <property type="evidence" value="ECO:0007669"/>
    <property type="project" value="UniProtKB-SubCell"/>
</dbReference>
<evidence type="ECO:0000256" key="8">
    <source>
        <dbReference type="SAM" id="Phobius"/>
    </source>
</evidence>
<dbReference type="SUPFAM" id="SSF103473">
    <property type="entry name" value="MFS general substrate transporter"/>
    <property type="match status" value="1"/>
</dbReference>
<dbReference type="Proteomes" id="UP001277803">
    <property type="component" value="Unassembled WGS sequence"/>
</dbReference>
<feature type="transmembrane region" description="Helical" evidence="8">
    <location>
        <begin position="107"/>
        <end position="128"/>
    </location>
</feature>
<feature type="transmembrane region" description="Helical" evidence="8">
    <location>
        <begin position="384"/>
        <end position="401"/>
    </location>
</feature>
<evidence type="ECO:0000256" key="2">
    <source>
        <dbReference type="ARBA" id="ARBA00022448"/>
    </source>
</evidence>
<feature type="transmembrane region" description="Helical" evidence="8">
    <location>
        <begin position="164"/>
        <end position="183"/>
    </location>
</feature>
<accession>A0AB35SE59</accession>
<evidence type="ECO:0000259" key="9">
    <source>
        <dbReference type="PROSITE" id="PS50850"/>
    </source>
</evidence>
<evidence type="ECO:0000256" key="4">
    <source>
        <dbReference type="ARBA" id="ARBA00022692"/>
    </source>
</evidence>
<dbReference type="AlphaFoldDB" id="A0AB35SE59"/>
<evidence type="ECO:0000256" key="3">
    <source>
        <dbReference type="ARBA" id="ARBA00022475"/>
    </source>
</evidence>
<comment type="caution">
    <text evidence="10">The sequence shown here is derived from an EMBL/GenBank/DDBJ whole genome shotgun (WGS) entry which is preliminary data.</text>
</comment>
<dbReference type="PANTHER" id="PTHR43266:SF10">
    <property type="entry name" value="BACILYSIN EXPORTER BACE-RELATED"/>
    <property type="match status" value="1"/>
</dbReference>
<evidence type="ECO:0000256" key="7">
    <source>
        <dbReference type="SAM" id="MobiDB-lite"/>
    </source>
</evidence>
<dbReference type="InterPro" id="IPR020846">
    <property type="entry name" value="MFS_dom"/>
</dbReference>
<comment type="subcellular location">
    <subcellularLocation>
        <location evidence="1">Cell membrane</location>
        <topology evidence="1">Multi-pass membrane protein</topology>
    </subcellularLocation>
</comment>